<name>A0A1B6IEY8_9HEMI</name>
<dbReference type="InterPro" id="IPR001523">
    <property type="entry name" value="Paired_dom"/>
</dbReference>
<evidence type="ECO:0000256" key="3">
    <source>
        <dbReference type="SAM" id="MobiDB-lite"/>
    </source>
</evidence>
<evidence type="ECO:0000313" key="5">
    <source>
        <dbReference type="EMBL" id="JAS85460.1"/>
    </source>
</evidence>
<evidence type="ECO:0000259" key="4">
    <source>
        <dbReference type="Pfam" id="PF00292"/>
    </source>
</evidence>
<dbReference type="InterPro" id="IPR036388">
    <property type="entry name" value="WH-like_DNA-bd_sf"/>
</dbReference>
<gene>
    <name evidence="5" type="ORF">g.4001</name>
</gene>
<feature type="domain" description="Paired" evidence="4">
    <location>
        <begin position="11"/>
        <end position="98"/>
    </location>
</feature>
<comment type="subcellular location">
    <subcellularLocation>
        <location evidence="1">Nucleus</location>
    </subcellularLocation>
</comment>
<proteinExistence type="predicted"/>
<accession>A0A1B6IEY8</accession>
<sequence>QSTTMDITPRKRSKIVALSQHTQMTQRRIASECSVGLGTVNNIIKRFRDTGSFSPKRKGKCGRKKKTTPTQDRLLVRKSKINPRMTAVDLNRDLRASGTNASDMT</sequence>
<feature type="non-terminal residue" evidence="5">
    <location>
        <position position="105"/>
    </location>
</feature>
<dbReference type="SUPFAM" id="SSF46689">
    <property type="entry name" value="Homeodomain-like"/>
    <property type="match status" value="1"/>
</dbReference>
<keyword evidence="2" id="KW-0563">Paired box</keyword>
<dbReference type="EMBL" id="GECU01022246">
    <property type="protein sequence ID" value="JAS85460.1"/>
    <property type="molecule type" value="Transcribed_RNA"/>
</dbReference>
<evidence type="ECO:0000256" key="1">
    <source>
        <dbReference type="ARBA" id="ARBA00004123"/>
    </source>
</evidence>
<dbReference type="InterPro" id="IPR009057">
    <property type="entry name" value="Homeodomain-like_sf"/>
</dbReference>
<organism evidence="5">
    <name type="scientific">Homalodisca liturata</name>
    <dbReference type="NCBI Taxonomy" id="320908"/>
    <lineage>
        <taxon>Eukaryota</taxon>
        <taxon>Metazoa</taxon>
        <taxon>Ecdysozoa</taxon>
        <taxon>Arthropoda</taxon>
        <taxon>Hexapoda</taxon>
        <taxon>Insecta</taxon>
        <taxon>Pterygota</taxon>
        <taxon>Neoptera</taxon>
        <taxon>Paraneoptera</taxon>
        <taxon>Hemiptera</taxon>
        <taxon>Auchenorrhyncha</taxon>
        <taxon>Membracoidea</taxon>
        <taxon>Cicadellidae</taxon>
        <taxon>Cicadellinae</taxon>
        <taxon>Proconiini</taxon>
        <taxon>Homalodisca</taxon>
    </lineage>
</organism>
<protein>
    <recommendedName>
        <fullName evidence="4">Paired domain-containing protein</fullName>
    </recommendedName>
</protein>
<dbReference type="Gene3D" id="1.10.10.10">
    <property type="entry name" value="Winged helix-like DNA-binding domain superfamily/Winged helix DNA-binding domain"/>
    <property type="match status" value="1"/>
</dbReference>
<dbReference type="GO" id="GO:0005634">
    <property type="term" value="C:nucleus"/>
    <property type="evidence" value="ECO:0007669"/>
    <property type="project" value="UniProtKB-SubCell"/>
</dbReference>
<dbReference type="Pfam" id="PF00292">
    <property type="entry name" value="PAX"/>
    <property type="match status" value="1"/>
</dbReference>
<feature type="region of interest" description="Disordered" evidence="3">
    <location>
        <begin position="50"/>
        <end position="69"/>
    </location>
</feature>
<evidence type="ECO:0000256" key="2">
    <source>
        <dbReference type="ARBA" id="ARBA00022724"/>
    </source>
</evidence>
<dbReference type="AlphaFoldDB" id="A0A1B6IEY8"/>
<feature type="non-terminal residue" evidence="5">
    <location>
        <position position="1"/>
    </location>
</feature>
<reference evidence="5" key="1">
    <citation type="submission" date="2015-11" db="EMBL/GenBank/DDBJ databases">
        <title>De novo transcriptome assembly of four potential Pierce s Disease insect vectors from Arizona vineyards.</title>
        <authorList>
            <person name="Tassone E.E."/>
        </authorList>
    </citation>
    <scope>NUCLEOTIDE SEQUENCE</scope>
</reference>
<feature type="compositionally biased region" description="Basic residues" evidence="3">
    <location>
        <begin position="55"/>
        <end position="67"/>
    </location>
</feature>